<accession>E0NPW8</accession>
<feature type="domain" description="Aminotransferase class I/classII large" evidence="5">
    <location>
        <begin position="70"/>
        <end position="366"/>
    </location>
</feature>
<protein>
    <submittedName>
        <fullName evidence="6">Histidinol-phosphate transaminase</fullName>
        <ecNumber evidence="6">2.6.1.9</ecNumber>
    </submittedName>
</protein>
<dbReference type="InterPro" id="IPR015421">
    <property type="entry name" value="PyrdxlP-dep_Trfase_major"/>
</dbReference>
<comment type="caution">
    <text evidence="6">The sequence shown here is derived from an EMBL/GenBank/DDBJ whole genome shotgun (WGS) entry which is preliminary data.</text>
</comment>
<dbReference type="CDD" id="cd00609">
    <property type="entry name" value="AAT_like"/>
    <property type="match status" value="1"/>
</dbReference>
<organism evidence="6 7">
    <name type="scientific">Hoylesella marshii DSM 16973 = JCM 13450</name>
    <dbReference type="NCBI Taxonomy" id="862515"/>
    <lineage>
        <taxon>Bacteria</taxon>
        <taxon>Pseudomonadati</taxon>
        <taxon>Bacteroidota</taxon>
        <taxon>Bacteroidia</taxon>
        <taxon>Bacteroidales</taxon>
        <taxon>Prevotellaceae</taxon>
        <taxon>Hoylesella</taxon>
    </lineage>
</organism>
<evidence type="ECO:0000259" key="5">
    <source>
        <dbReference type="Pfam" id="PF00155"/>
    </source>
</evidence>
<dbReference type="GO" id="GO:0004400">
    <property type="term" value="F:histidinol-phosphate transaminase activity"/>
    <property type="evidence" value="ECO:0007669"/>
    <property type="project" value="UniProtKB-EC"/>
</dbReference>
<evidence type="ECO:0000256" key="2">
    <source>
        <dbReference type="ARBA" id="ARBA00022576"/>
    </source>
</evidence>
<dbReference type="STRING" id="862515.HMPREF0658_0219"/>
<dbReference type="eggNOG" id="COG0079">
    <property type="taxonomic scope" value="Bacteria"/>
</dbReference>
<keyword evidence="3 6" id="KW-0808">Transferase</keyword>
<dbReference type="Proteomes" id="UP000004394">
    <property type="component" value="Unassembled WGS sequence"/>
</dbReference>
<name>E0NPW8_9BACT</name>
<gene>
    <name evidence="6" type="primary">hisC</name>
    <name evidence="6" type="ORF">HMPREF0658_0219</name>
</gene>
<keyword evidence="7" id="KW-1185">Reference proteome</keyword>
<sequence>MDSLIKKVTFAANSSDNTETQSTQSMKDLQKWARPCIWKLAEQNRSEENRIRPRAGILLDANESPYHTLLNRYPDPSQYRLREAVSRLKGVSSDELLMSNGSTTMVDFLFRCFCRPGIDNAMSFAPTAPLYARYAAINEVEYRTVPPDAGYQLNATRLLTACNDRTKLVWLCSPNNPTGNNLNRKEMERAIAGFDGIVVVDERYADFSMQKTFRSEIHRYPNLIVLNSMSHAWGCAALGLSMVFARKELIDFFLCAGFTSPVSLSVEEKIVERLEDPYEVERWVKLLLQERDRLMEAFRLLPVCEEVFPSDANFFLAKMKDAQRIYTYLANKNIMVSNQSMTPHCEECLRITIGTRTENTELLSALRQFE</sequence>
<dbReference type="PANTHER" id="PTHR42885:SF2">
    <property type="entry name" value="HISTIDINOL-PHOSPHATE AMINOTRANSFERASE"/>
    <property type="match status" value="1"/>
</dbReference>
<dbReference type="HOGENOM" id="CLU_017584_3_1_10"/>
<keyword evidence="2 6" id="KW-0032">Aminotransferase</keyword>
<dbReference type="SUPFAM" id="SSF53383">
    <property type="entry name" value="PLP-dependent transferases"/>
    <property type="match status" value="1"/>
</dbReference>
<dbReference type="PANTHER" id="PTHR42885">
    <property type="entry name" value="HISTIDINOL-PHOSPHATE AMINOTRANSFERASE-RELATED"/>
    <property type="match status" value="1"/>
</dbReference>
<dbReference type="EC" id="2.6.1.9" evidence="6"/>
<dbReference type="InterPro" id="IPR015422">
    <property type="entry name" value="PyrdxlP-dep_Trfase_small"/>
</dbReference>
<dbReference type="Gene3D" id="3.90.1150.10">
    <property type="entry name" value="Aspartate Aminotransferase, domain 1"/>
    <property type="match status" value="1"/>
</dbReference>
<evidence type="ECO:0000313" key="7">
    <source>
        <dbReference type="Proteomes" id="UP000004394"/>
    </source>
</evidence>
<proteinExistence type="predicted"/>
<evidence type="ECO:0000256" key="3">
    <source>
        <dbReference type="ARBA" id="ARBA00022679"/>
    </source>
</evidence>
<dbReference type="GO" id="GO:0030170">
    <property type="term" value="F:pyridoxal phosphate binding"/>
    <property type="evidence" value="ECO:0007669"/>
    <property type="project" value="InterPro"/>
</dbReference>
<evidence type="ECO:0000256" key="4">
    <source>
        <dbReference type="ARBA" id="ARBA00022898"/>
    </source>
</evidence>
<evidence type="ECO:0000256" key="1">
    <source>
        <dbReference type="ARBA" id="ARBA00001933"/>
    </source>
</evidence>
<keyword evidence="4" id="KW-0663">Pyridoxal phosphate</keyword>
<reference evidence="6" key="1">
    <citation type="submission" date="2010-07" db="EMBL/GenBank/DDBJ databases">
        <authorList>
            <person name="Muzny D."/>
            <person name="Qin X."/>
            <person name="Deng J."/>
            <person name="Jiang H."/>
            <person name="Liu Y."/>
            <person name="Qu J."/>
            <person name="Song X.-Z."/>
            <person name="Zhang L."/>
            <person name="Thornton R."/>
            <person name="Coyle M."/>
            <person name="Francisco L."/>
            <person name="Jackson L."/>
            <person name="Javaid M."/>
            <person name="Korchina V."/>
            <person name="Kovar C."/>
            <person name="Mata R."/>
            <person name="Mathew T."/>
            <person name="Ngo R."/>
            <person name="Nguyen L."/>
            <person name="Nguyen N."/>
            <person name="Okwuonu G."/>
            <person name="Ongeri F."/>
            <person name="Pham C."/>
            <person name="Simmons D."/>
            <person name="Wilczek-Boney K."/>
            <person name="Hale W."/>
            <person name="Jakkamsetti A."/>
            <person name="Pham P."/>
            <person name="Ruth R."/>
            <person name="San Lucas F."/>
            <person name="Warren J."/>
            <person name="Zhang J."/>
            <person name="Zhao Z."/>
            <person name="Zhou C."/>
            <person name="Zhu D."/>
            <person name="Lee S."/>
            <person name="Bess C."/>
            <person name="Blankenburg K."/>
            <person name="Forbes L."/>
            <person name="Fu Q."/>
            <person name="Gubbala S."/>
            <person name="Hirani K."/>
            <person name="Jayaseelan J.C."/>
            <person name="Lara F."/>
            <person name="Munidasa M."/>
            <person name="Palculict T."/>
            <person name="Patil S."/>
            <person name="Pu L.-L."/>
            <person name="Saada N."/>
            <person name="Tang L."/>
            <person name="Weissenberger G."/>
            <person name="Zhu Y."/>
            <person name="Hemphill L."/>
            <person name="Shang Y."/>
            <person name="Youmans B."/>
            <person name="Ayvaz T."/>
            <person name="Ross M."/>
            <person name="Santibanez J."/>
            <person name="Aqrawi P."/>
            <person name="Gross S."/>
            <person name="Joshi V."/>
            <person name="Fowler G."/>
            <person name="Nazareth L."/>
            <person name="Reid J."/>
            <person name="Worley K."/>
            <person name="Petrosino J."/>
            <person name="Highlander S."/>
            <person name="Gibbs R."/>
        </authorList>
    </citation>
    <scope>NUCLEOTIDE SEQUENCE [LARGE SCALE GENOMIC DNA]</scope>
    <source>
        <strain evidence="6">DSM 16973</strain>
    </source>
</reference>
<dbReference type="Gene3D" id="3.40.640.10">
    <property type="entry name" value="Type I PLP-dependent aspartate aminotransferase-like (Major domain)"/>
    <property type="match status" value="1"/>
</dbReference>
<dbReference type="InterPro" id="IPR015424">
    <property type="entry name" value="PyrdxlP-dep_Trfase"/>
</dbReference>
<comment type="cofactor">
    <cofactor evidence="1">
        <name>pyridoxal 5'-phosphate</name>
        <dbReference type="ChEBI" id="CHEBI:597326"/>
    </cofactor>
</comment>
<dbReference type="AlphaFoldDB" id="E0NPW8"/>
<dbReference type="InterPro" id="IPR004839">
    <property type="entry name" value="Aminotransferase_I/II_large"/>
</dbReference>
<dbReference type="Pfam" id="PF00155">
    <property type="entry name" value="Aminotran_1_2"/>
    <property type="match status" value="1"/>
</dbReference>
<evidence type="ECO:0000313" key="6">
    <source>
        <dbReference type="EMBL" id="EFM02844.1"/>
    </source>
</evidence>
<dbReference type="EMBL" id="AEEI01000008">
    <property type="protein sequence ID" value="EFM02844.1"/>
    <property type="molecule type" value="Genomic_DNA"/>
</dbReference>